<dbReference type="InterPro" id="IPR003591">
    <property type="entry name" value="Leu-rich_rpt_typical-subtyp"/>
</dbReference>
<keyword evidence="6" id="KW-1185">Reference proteome</keyword>
<feature type="region of interest" description="Disordered" evidence="3">
    <location>
        <begin position="269"/>
        <end position="289"/>
    </location>
</feature>
<dbReference type="InterPro" id="IPR001611">
    <property type="entry name" value="Leu-rich_rpt"/>
</dbReference>
<feature type="region of interest" description="Disordered" evidence="3">
    <location>
        <begin position="423"/>
        <end position="455"/>
    </location>
</feature>
<accession>A0A448X5N6</accession>
<gene>
    <name evidence="5" type="ORF">PXEA_LOCUS22144</name>
</gene>
<evidence type="ECO:0008006" key="7">
    <source>
        <dbReference type="Google" id="ProtNLM"/>
    </source>
</evidence>
<dbReference type="OrthoDB" id="1055097at2759"/>
<protein>
    <recommendedName>
        <fullName evidence="7">LRRCT domain-containing protein</fullName>
    </recommendedName>
</protein>
<sequence length="455" mass="49314">MGGLRGLQLLDLSQNRLEAIHLARWGLPSDPISPVIRLDLSDNRITLLESDAFRLVPRLVQLLLAGNQLRELPLEVFRGLTSLRLLDLSRNKLTLPGLLEKPGSSEAAAGGKFATMLPRLRQLRLSGNPLTRAPAKPAWWLSTECPSHLSELHLDEIGDLHLASPILPPIAWPQCPRLMLISLVQPYMKALSCLPRTWLGLDPAGVLGSGEESVMTNRTFQPVGLSVCPIMLSDDARLQSQSSLSDRDHRYVSDEASFRIAETAVDKTTSLRDLKPMPPADAQESDTSSVVGALPHIADYNADGSNPNEAKKSDSSSTGLLALLTNLFPIEPEGPAASVPHDPLAASSGSLSSLGLDNSDSKEAKHSGLNRHQQRRERAFRSLLLLILLSLALTVTLAAVVLLLVTCSRRALSSYARHRHQRSLKSNAAQKTPGMDFFSGSKSPSPTRAGATREI</sequence>
<evidence type="ECO:0000256" key="4">
    <source>
        <dbReference type="SAM" id="Phobius"/>
    </source>
</evidence>
<keyword evidence="4" id="KW-0812">Transmembrane</keyword>
<proteinExistence type="predicted"/>
<dbReference type="Pfam" id="PF13855">
    <property type="entry name" value="LRR_8"/>
    <property type="match status" value="1"/>
</dbReference>
<feature type="region of interest" description="Disordered" evidence="3">
    <location>
        <begin position="334"/>
        <end position="373"/>
    </location>
</feature>
<dbReference type="SMART" id="SM00369">
    <property type="entry name" value="LRR_TYP"/>
    <property type="match status" value="5"/>
</dbReference>
<dbReference type="PRINTS" id="PR00019">
    <property type="entry name" value="LEURICHRPT"/>
</dbReference>
<organism evidence="5 6">
    <name type="scientific">Protopolystoma xenopodis</name>
    <dbReference type="NCBI Taxonomy" id="117903"/>
    <lineage>
        <taxon>Eukaryota</taxon>
        <taxon>Metazoa</taxon>
        <taxon>Spiralia</taxon>
        <taxon>Lophotrochozoa</taxon>
        <taxon>Platyhelminthes</taxon>
        <taxon>Monogenea</taxon>
        <taxon>Polyopisthocotylea</taxon>
        <taxon>Polystomatidea</taxon>
        <taxon>Polystomatidae</taxon>
        <taxon>Protopolystoma</taxon>
    </lineage>
</organism>
<dbReference type="Gene3D" id="3.80.10.10">
    <property type="entry name" value="Ribonuclease Inhibitor"/>
    <property type="match status" value="1"/>
</dbReference>
<evidence type="ECO:0000256" key="3">
    <source>
        <dbReference type="SAM" id="MobiDB-lite"/>
    </source>
</evidence>
<dbReference type="PANTHER" id="PTHR24366:SF96">
    <property type="entry name" value="LEUCINE RICH REPEAT CONTAINING 53"/>
    <property type="match status" value="1"/>
</dbReference>
<reference evidence="5" key="1">
    <citation type="submission" date="2018-11" db="EMBL/GenBank/DDBJ databases">
        <authorList>
            <consortium name="Pathogen Informatics"/>
        </authorList>
    </citation>
    <scope>NUCLEOTIDE SEQUENCE</scope>
</reference>
<feature type="compositionally biased region" description="Low complexity" evidence="3">
    <location>
        <begin position="344"/>
        <end position="358"/>
    </location>
</feature>
<dbReference type="SUPFAM" id="SSF52047">
    <property type="entry name" value="RNI-like"/>
    <property type="match status" value="1"/>
</dbReference>
<dbReference type="PROSITE" id="PS51450">
    <property type="entry name" value="LRR"/>
    <property type="match status" value="1"/>
</dbReference>
<dbReference type="AlphaFoldDB" id="A0A448X5N6"/>
<evidence type="ECO:0000256" key="1">
    <source>
        <dbReference type="ARBA" id="ARBA00022614"/>
    </source>
</evidence>
<dbReference type="InterPro" id="IPR032675">
    <property type="entry name" value="LRR_dom_sf"/>
</dbReference>
<name>A0A448X5N6_9PLAT</name>
<feature type="transmembrane region" description="Helical" evidence="4">
    <location>
        <begin position="383"/>
        <end position="405"/>
    </location>
</feature>
<keyword evidence="1" id="KW-0433">Leucine-rich repeat</keyword>
<dbReference type="Proteomes" id="UP000784294">
    <property type="component" value="Unassembled WGS sequence"/>
</dbReference>
<feature type="non-terminal residue" evidence="5">
    <location>
        <position position="455"/>
    </location>
</feature>
<dbReference type="PANTHER" id="PTHR24366">
    <property type="entry name" value="IG(IMMUNOGLOBULIN) AND LRR(LEUCINE RICH REPEAT) DOMAINS"/>
    <property type="match status" value="1"/>
</dbReference>
<keyword evidence="2" id="KW-0677">Repeat</keyword>
<dbReference type="EMBL" id="CAAALY010097080">
    <property type="protein sequence ID" value="VEL28704.1"/>
    <property type="molecule type" value="Genomic_DNA"/>
</dbReference>
<evidence type="ECO:0000313" key="6">
    <source>
        <dbReference type="Proteomes" id="UP000784294"/>
    </source>
</evidence>
<evidence type="ECO:0000313" key="5">
    <source>
        <dbReference type="EMBL" id="VEL28704.1"/>
    </source>
</evidence>
<keyword evidence="4" id="KW-1133">Transmembrane helix</keyword>
<comment type="caution">
    <text evidence="5">The sequence shown here is derived from an EMBL/GenBank/DDBJ whole genome shotgun (WGS) entry which is preliminary data.</text>
</comment>
<keyword evidence="4" id="KW-0472">Membrane</keyword>
<evidence type="ECO:0000256" key="2">
    <source>
        <dbReference type="ARBA" id="ARBA00022737"/>
    </source>
</evidence>